<dbReference type="InterPro" id="IPR011009">
    <property type="entry name" value="Kinase-like_dom_sf"/>
</dbReference>
<protein>
    <submittedName>
        <fullName evidence="6">Serine/threonine-protein kinase HipA</fullName>
    </submittedName>
</protein>
<sequence>MTVTSADAYKAGRLAARLRRTPGGIEFDYLDGYRVSGHPPLASTLPLNAPPRITAAGAVPPYFAGLLPEGRRLTALRQAVKTSADDELTLLTAVAGDTIGDVQVVEQGHAPTDAPTTSLPKSLDRIRFSELLGTNGTERRPTLAGVQDKVSAGMISLPVARSHEQFILKLNPPEHPHLVENEAFFLALAKRCGLPVSPFRMVSDADGTPGLLVTRFDRGPAGPLAVEDACQAADLWPADKYNLTMEEAAHTLMRLTSAPLVAARDILRQLVFAWLTGNGDLHAKNLSALSSPEGDRSISPAYDLPSTLFYGDTTLALTVGGRDTLSAARLRSFAEYLRLPARMTELAVSGLLTRTANLPDELRAAGLPFDRRTIDKAARQLAARHSSLEGSG</sequence>
<dbReference type="Proteomes" id="UP000317998">
    <property type="component" value="Unassembled WGS sequence"/>
</dbReference>
<evidence type="ECO:0000256" key="1">
    <source>
        <dbReference type="ARBA" id="ARBA00010164"/>
    </source>
</evidence>
<reference evidence="6 7" key="1">
    <citation type="submission" date="2019-06" db="EMBL/GenBank/DDBJ databases">
        <title>Sequencing the genomes of 1000 actinobacteria strains.</title>
        <authorList>
            <person name="Klenk H.-P."/>
        </authorList>
    </citation>
    <scope>NUCLEOTIDE SEQUENCE [LARGE SCALE GENOMIC DNA]</scope>
    <source>
        <strain evidence="6 7">DSM 26477</strain>
    </source>
</reference>
<dbReference type="Pfam" id="PF13657">
    <property type="entry name" value="Couple_hipA"/>
    <property type="match status" value="1"/>
</dbReference>
<evidence type="ECO:0000256" key="3">
    <source>
        <dbReference type="ARBA" id="ARBA00022777"/>
    </source>
</evidence>
<evidence type="ECO:0000256" key="2">
    <source>
        <dbReference type="ARBA" id="ARBA00022679"/>
    </source>
</evidence>
<keyword evidence="7" id="KW-1185">Reference proteome</keyword>
<feature type="domain" description="HipA-like C-terminal" evidence="4">
    <location>
        <begin position="143"/>
        <end position="344"/>
    </location>
</feature>
<dbReference type="NCBIfam" id="TIGR03071">
    <property type="entry name" value="couple_hipA"/>
    <property type="match status" value="1"/>
</dbReference>
<evidence type="ECO:0000259" key="4">
    <source>
        <dbReference type="Pfam" id="PF07804"/>
    </source>
</evidence>
<dbReference type="PANTHER" id="PTHR37419">
    <property type="entry name" value="SERINE/THREONINE-PROTEIN KINASE TOXIN HIPA"/>
    <property type="match status" value="1"/>
</dbReference>
<keyword evidence="2" id="KW-0808">Transferase</keyword>
<dbReference type="GO" id="GO:0005829">
    <property type="term" value="C:cytosol"/>
    <property type="evidence" value="ECO:0007669"/>
    <property type="project" value="TreeGrafter"/>
</dbReference>
<dbReference type="SUPFAM" id="SSF56112">
    <property type="entry name" value="Protein kinase-like (PK-like)"/>
    <property type="match status" value="1"/>
</dbReference>
<dbReference type="RefSeq" id="WP_141880896.1">
    <property type="nucleotide sequence ID" value="NZ_VFOM01000001.1"/>
</dbReference>
<comment type="similarity">
    <text evidence="1">Belongs to the HipA Ser/Thr kinase family.</text>
</comment>
<evidence type="ECO:0000313" key="6">
    <source>
        <dbReference type="EMBL" id="TQL48829.1"/>
    </source>
</evidence>
<gene>
    <name evidence="6" type="ORF">FB562_1935</name>
</gene>
<dbReference type="OrthoDB" id="3182374at2"/>
<dbReference type="EMBL" id="VFOM01000001">
    <property type="protein sequence ID" value="TQL48829.1"/>
    <property type="molecule type" value="Genomic_DNA"/>
</dbReference>
<dbReference type="InterPro" id="IPR052028">
    <property type="entry name" value="HipA_Ser/Thr_kinase"/>
</dbReference>
<dbReference type="Pfam" id="PF07804">
    <property type="entry name" value="HipA_C"/>
    <property type="match status" value="1"/>
</dbReference>
<dbReference type="PANTHER" id="PTHR37419:SF1">
    <property type="entry name" value="SERINE_THREONINE-PROTEIN KINASE TOXIN HIPA"/>
    <property type="match status" value="1"/>
</dbReference>
<evidence type="ECO:0000259" key="5">
    <source>
        <dbReference type="Pfam" id="PF13657"/>
    </source>
</evidence>
<dbReference type="AlphaFoldDB" id="A0A542YL57"/>
<dbReference type="GO" id="GO:0004674">
    <property type="term" value="F:protein serine/threonine kinase activity"/>
    <property type="evidence" value="ECO:0007669"/>
    <property type="project" value="TreeGrafter"/>
</dbReference>
<evidence type="ECO:0000313" key="7">
    <source>
        <dbReference type="Proteomes" id="UP000317998"/>
    </source>
</evidence>
<name>A0A542YL57_9MICO</name>
<keyword evidence="3 6" id="KW-0418">Kinase</keyword>
<comment type="caution">
    <text evidence="6">The sequence shown here is derived from an EMBL/GenBank/DDBJ whole genome shotgun (WGS) entry which is preliminary data.</text>
</comment>
<dbReference type="InterPro" id="IPR017508">
    <property type="entry name" value="HipA_N1"/>
</dbReference>
<accession>A0A542YL57</accession>
<organism evidence="6 7">
    <name type="scientific">Homoserinimonas aerilata</name>
    <dbReference type="NCBI Taxonomy" id="1162970"/>
    <lineage>
        <taxon>Bacteria</taxon>
        <taxon>Bacillati</taxon>
        <taxon>Actinomycetota</taxon>
        <taxon>Actinomycetes</taxon>
        <taxon>Micrococcales</taxon>
        <taxon>Microbacteriaceae</taxon>
        <taxon>Homoserinimonas</taxon>
    </lineage>
</organism>
<dbReference type="InterPro" id="IPR012893">
    <property type="entry name" value="HipA-like_C"/>
</dbReference>
<feature type="domain" description="HipA N-terminal subdomain 1" evidence="5">
    <location>
        <begin position="7"/>
        <end position="104"/>
    </location>
</feature>
<proteinExistence type="inferred from homology"/>